<dbReference type="InterPro" id="IPR036249">
    <property type="entry name" value="Thioredoxin-like_sf"/>
</dbReference>
<proteinExistence type="predicted"/>
<evidence type="ECO:0000259" key="1">
    <source>
        <dbReference type="Pfam" id="PF01323"/>
    </source>
</evidence>
<dbReference type="PANTHER" id="PTHR13887:SF51">
    <property type="entry name" value="DSBA FAMILY PROTEIN"/>
    <property type="match status" value="1"/>
</dbReference>
<feature type="domain" description="DSBA-like thioredoxin" evidence="1">
    <location>
        <begin position="9"/>
        <end position="186"/>
    </location>
</feature>
<dbReference type="SUPFAM" id="SSF52833">
    <property type="entry name" value="Thioredoxin-like"/>
    <property type="match status" value="1"/>
</dbReference>
<dbReference type="OrthoDB" id="9813770at2"/>
<dbReference type="PANTHER" id="PTHR13887">
    <property type="entry name" value="GLUTATHIONE S-TRANSFERASE KAPPA"/>
    <property type="match status" value="1"/>
</dbReference>
<comment type="caution">
    <text evidence="2">The sequence shown here is derived from an EMBL/GenBank/DDBJ whole genome shotgun (WGS) entry which is preliminary data.</text>
</comment>
<accession>A0A158ECH2</accession>
<dbReference type="EMBL" id="FCOX02000063">
    <property type="protein sequence ID" value="SAL04463.1"/>
    <property type="molecule type" value="Genomic_DNA"/>
</dbReference>
<dbReference type="GO" id="GO:0016491">
    <property type="term" value="F:oxidoreductase activity"/>
    <property type="evidence" value="ECO:0007669"/>
    <property type="project" value="InterPro"/>
</dbReference>
<dbReference type="CDD" id="cd03025">
    <property type="entry name" value="DsbA_FrnE_like"/>
    <property type="match status" value="1"/>
</dbReference>
<dbReference type="InterPro" id="IPR001853">
    <property type="entry name" value="DSBA-like_thioredoxin_dom"/>
</dbReference>
<dbReference type="Pfam" id="PF01323">
    <property type="entry name" value="DSBA"/>
    <property type="match status" value="1"/>
</dbReference>
<reference evidence="2" key="1">
    <citation type="submission" date="2016-01" db="EMBL/GenBank/DDBJ databases">
        <authorList>
            <person name="Peeters C."/>
        </authorList>
    </citation>
    <scope>NUCLEOTIDE SEQUENCE</scope>
    <source>
        <strain evidence="2">LMG 29321</strain>
    </source>
</reference>
<evidence type="ECO:0000313" key="3">
    <source>
        <dbReference type="Proteomes" id="UP000071859"/>
    </source>
</evidence>
<dbReference type="Proteomes" id="UP000071859">
    <property type="component" value="Unassembled WGS sequence"/>
</dbReference>
<organism evidence="2 3">
    <name type="scientific">Caballeronia calidae</name>
    <dbReference type="NCBI Taxonomy" id="1777139"/>
    <lineage>
        <taxon>Bacteria</taxon>
        <taxon>Pseudomonadati</taxon>
        <taxon>Pseudomonadota</taxon>
        <taxon>Betaproteobacteria</taxon>
        <taxon>Burkholderiales</taxon>
        <taxon>Burkholderiaceae</taxon>
        <taxon>Caballeronia</taxon>
    </lineage>
</organism>
<dbReference type="AlphaFoldDB" id="A0A158ECH2"/>
<gene>
    <name evidence="2" type="ORF">AWB78_06978</name>
</gene>
<dbReference type="RefSeq" id="WP_062611045.1">
    <property type="nucleotide sequence ID" value="NZ_FCOX02000063.1"/>
</dbReference>
<name>A0A158ECH2_9BURK</name>
<keyword evidence="3" id="KW-1185">Reference proteome</keyword>
<sequence length="218" mass="24059">MENQVKLHYVYDPFCGWCYGLAPLLTAADELDGIKVVPHSGGMLAGERAQMMSSDWREFVRPHEQRITALSGQKFGESYTDKTQFDYSVLLDSGPPTAAMIAAEEVAGAGLAMLKRLQVAYYVDGHPIATRNEIIRNAEELGLDVIKFGEAFDRASANLDGHFSDTQALLEKLGGQGYPLLAIEKDGVLRRVHLGRLFGKPEAFKESLRKELVADDVK</sequence>
<dbReference type="Gene3D" id="3.40.30.10">
    <property type="entry name" value="Glutaredoxin"/>
    <property type="match status" value="1"/>
</dbReference>
<protein>
    <submittedName>
        <fullName evidence="2">DSBA-like thioredoxin domain-containing protein</fullName>
    </submittedName>
</protein>
<evidence type="ECO:0000313" key="2">
    <source>
        <dbReference type="EMBL" id="SAL04463.1"/>
    </source>
</evidence>